<dbReference type="RefSeq" id="WP_125403852.1">
    <property type="nucleotide sequence ID" value="NZ_JBEHHI010000003.1"/>
</dbReference>
<feature type="signal peptide" evidence="1">
    <location>
        <begin position="1"/>
        <end position="26"/>
    </location>
</feature>
<proteinExistence type="predicted"/>
<evidence type="ECO:0000256" key="1">
    <source>
        <dbReference type="SAM" id="SignalP"/>
    </source>
</evidence>
<keyword evidence="1" id="KW-0732">Signal</keyword>
<gene>
    <name evidence="2" type="ORF">Ga0609869_002837</name>
</gene>
<dbReference type="EMBL" id="JBEHHI010000003">
    <property type="protein sequence ID" value="MEX5729484.1"/>
    <property type="molecule type" value="Genomic_DNA"/>
</dbReference>
<dbReference type="Proteomes" id="UP001560019">
    <property type="component" value="Unassembled WGS sequence"/>
</dbReference>
<evidence type="ECO:0008006" key="4">
    <source>
        <dbReference type="Google" id="ProtNLM"/>
    </source>
</evidence>
<name>A0ABV3XWR3_9RHOB</name>
<sequence length="143" mass="15655">MRLLGHISAAAALAGALTLGTGPAAAAEGLPPLRENAHVWNSLFAAAVGDEIRKNCPTMSARIFRALRGAHELEEHALSLGYTEEQIEAFLDSDDEQDRMRAQRDAYLARHGVKEGDAESYCRLGREEIARGSLTGWLLREKR</sequence>
<reference evidence="2 3" key="1">
    <citation type="submission" date="2024-06" db="EMBL/GenBank/DDBJ databases">
        <title>Genome of Rhodovulum iodosum, a marine photoferrotroph.</title>
        <authorList>
            <person name="Bianchini G."/>
            <person name="Nikeleit V."/>
            <person name="Kappler A."/>
            <person name="Bryce C."/>
            <person name="Sanchez-Baracaldo P."/>
        </authorList>
    </citation>
    <scope>NUCLEOTIDE SEQUENCE [LARGE SCALE GENOMIC DNA]</scope>
    <source>
        <strain evidence="2 3">UT/N1</strain>
    </source>
</reference>
<dbReference type="InterPro" id="IPR020349">
    <property type="entry name" value="Uncharacterised_14.7kDa"/>
</dbReference>
<protein>
    <recommendedName>
        <fullName evidence="4">DUF5333 domain-containing protein</fullName>
    </recommendedName>
</protein>
<accession>A0ABV3XWR3</accession>
<dbReference type="Pfam" id="PF17267">
    <property type="entry name" value="DUF5333"/>
    <property type="match status" value="1"/>
</dbReference>
<feature type="chain" id="PRO_5046278624" description="DUF5333 domain-containing protein" evidence="1">
    <location>
        <begin position="27"/>
        <end position="143"/>
    </location>
</feature>
<comment type="caution">
    <text evidence="2">The sequence shown here is derived from an EMBL/GenBank/DDBJ whole genome shotgun (WGS) entry which is preliminary data.</text>
</comment>
<keyword evidence="3" id="KW-1185">Reference proteome</keyword>
<evidence type="ECO:0000313" key="2">
    <source>
        <dbReference type="EMBL" id="MEX5729484.1"/>
    </source>
</evidence>
<evidence type="ECO:0000313" key="3">
    <source>
        <dbReference type="Proteomes" id="UP001560019"/>
    </source>
</evidence>
<organism evidence="2 3">
    <name type="scientific">Rhodovulum iodosum</name>
    <dbReference type="NCBI Taxonomy" id="68291"/>
    <lineage>
        <taxon>Bacteria</taxon>
        <taxon>Pseudomonadati</taxon>
        <taxon>Pseudomonadota</taxon>
        <taxon>Alphaproteobacteria</taxon>
        <taxon>Rhodobacterales</taxon>
        <taxon>Paracoccaceae</taxon>
        <taxon>Rhodovulum</taxon>
    </lineage>
</organism>